<evidence type="ECO:0000259" key="9">
    <source>
        <dbReference type="PROSITE" id="PS50893"/>
    </source>
</evidence>
<dbReference type="SMART" id="SM00382">
    <property type="entry name" value="AAA"/>
    <property type="match status" value="1"/>
</dbReference>
<dbReference type="InterPro" id="IPR036640">
    <property type="entry name" value="ABC1_TM_sf"/>
</dbReference>
<feature type="domain" description="ABC transmembrane type-1" evidence="10">
    <location>
        <begin position="31"/>
        <end position="310"/>
    </location>
</feature>
<sequence length="583" mass="65037">MEVAESLKSGRPIRDFLVLLRSLEWPVVITVIAIILAIVQTAIGLIIPLITKNIIDTMTMDFFNWEISFILILIFISQAVAAGGSYYLLSYIGESIVANLRKRIWRKILKLPITYYDEIETGETMSRITQDTSTLKFLISFHLVTFFSSILSVTGSITILLFIDWKMTLIMLVSVPLCMVVIIPLGRIMYRVARSTQEEMSKFSGLQGRVLSEIRLVKTYRAEDSESGNGDRVIHQLFRYGMKDAKIQAIVSPITTLIMMGIFIVILGYGGIQVASGSLSAGALIAIIFYLFQIMLPSSQMASFFTSFQRAVGATERIQQILTMDSERDEGQSINQEGNIRFENVGFSYDKKGEVISDLSFEVPNGTVTAFVGPSGGGKTTLFSLLERFYTPSNGRILFNEKDIQTLSLSEWRGRIGYVSQESPLMSGTILDNMAYGLKKIPSMDRISKAAEDANALDFIKELPNQFDTLVGERGIKLSGGQRQRIAIARALLHNPQILLLDEATSNLDSGSEMHVQTALQRLMFGRTTLIIAHRLATVTHVDKIIFLEEGRITGIGSHEELIRTHELYRKFSSGQGLNLINC</sequence>
<organism evidence="11 12">
    <name type="scientific">Sporosarcina limicola</name>
    <dbReference type="NCBI Taxonomy" id="34101"/>
    <lineage>
        <taxon>Bacteria</taxon>
        <taxon>Bacillati</taxon>
        <taxon>Bacillota</taxon>
        <taxon>Bacilli</taxon>
        <taxon>Bacillales</taxon>
        <taxon>Caryophanaceae</taxon>
        <taxon>Sporosarcina</taxon>
    </lineage>
</organism>
<dbReference type="InterPro" id="IPR039421">
    <property type="entry name" value="Type_1_exporter"/>
</dbReference>
<keyword evidence="3 8" id="KW-0812">Transmembrane</keyword>
<evidence type="ECO:0000256" key="6">
    <source>
        <dbReference type="ARBA" id="ARBA00022989"/>
    </source>
</evidence>
<keyword evidence="12" id="KW-1185">Reference proteome</keyword>
<dbReference type="PROSITE" id="PS50893">
    <property type="entry name" value="ABC_TRANSPORTER_2"/>
    <property type="match status" value="1"/>
</dbReference>
<evidence type="ECO:0000256" key="1">
    <source>
        <dbReference type="ARBA" id="ARBA00004651"/>
    </source>
</evidence>
<dbReference type="PANTHER" id="PTHR43394:SF1">
    <property type="entry name" value="ATP-BINDING CASSETTE SUB-FAMILY B MEMBER 10, MITOCHONDRIAL"/>
    <property type="match status" value="1"/>
</dbReference>
<proteinExistence type="inferred from homology"/>
<reference evidence="11" key="1">
    <citation type="submission" date="2020-10" db="EMBL/GenBank/DDBJ databases">
        <title>Genomic Encyclopedia of Type Strains, Phase IV (KMG-IV): sequencing the most valuable type-strain genomes for metagenomic binning, comparative biology and taxonomic classification.</title>
        <authorList>
            <person name="Goeker M."/>
        </authorList>
    </citation>
    <scope>NUCLEOTIDE SEQUENCE</scope>
    <source>
        <strain evidence="11">DSM 13886</strain>
    </source>
</reference>
<dbReference type="PROSITE" id="PS50929">
    <property type="entry name" value="ABC_TM1F"/>
    <property type="match status" value="1"/>
</dbReference>
<keyword evidence="5 11" id="KW-0067">ATP-binding</keyword>
<protein>
    <submittedName>
        <fullName evidence="11">ATP-binding cassette subfamily B protein AbcA/BmrA</fullName>
    </submittedName>
</protein>
<keyword evidence="7 8" id="KW-0472">Membrane</keyword>
<feature type="domain" description="ABC transporter" evidence="9">
    <location>
        <begin position="340"/>
        <end position="575"/>
    </location>
</feature>
<evidence type="ECO:0000256" key="3">
    <source>
        <dbReference type="ARBA" id="ARBA00022692"/>
    </source>
</evidence>
<evidence type="ECO:0000259" key="10">
    <source>
        <dbReference type="PROSITE" id="PS50929"/>
    </source>
</evidence>
<dbReference type="Pfam" id="PF00005">
    <property type="entry name" value="ABC_tran"/>
    <property type="match status" value="1"/>
</dbReference>
<keyword evidence="6 8" id="KW-1133">Transmembrane helix</keyword>
<dbReference type="Pfam" id="PF00664">
    <property type="entry name" value="ABC_membrane"/>
    <property type="match status" value="1"/>
</dbReference>
<dbReference type="InterPro" id="IPR003439">
    <property type="entry name" value="ABC_transporter-like_ATP-bd"/>
</dbReference>
<evidence type="ECO:0000313" key="12">
    <source>
        <dbReference type="Proteomes" id="UP000658225"/>
    </source>
</evidence>
<dbReference type="AlphaFoldDB" id="A0A927MHT9"/>
<feature type="transmembrane region" description="Helical" evidence="8">
    <location>
        <begin position="62"/>
        <end position="80"/>
    </location>
</feature>
<comment type="caution">
    <text evidence="11">The sequence shown here is derived from an EMBL/GenBank/DDBJ whole genome shotgun (WGS) entry which is preliminary data.</text>
</comment>
<dbReference type="SUPFAM" id="SSF90123">
    <property type="entry name" value="ABC transporter transmembrane region"/>
    <property type="match status" value="1"/>
</dbReference>
<dbReference type="CDD" id="cd18551">
    <property type="entry name" value="ABC_6TM_LmrA_like"/>
    <property type="match status" value="1"/>
</dbReference>
<dbReference type="InterPro" id="IPR003593">
    <property type="entry name" value="AAA+_ATPase"/>
</dbReference>
<evidence type="ECO:0000256" key="8">
    <source>
        <dbReference type="SAM" id="Phobius"/>
    </source>
</evidence>
<dbReference type="GO" id="GO:0005524">
    <property type="term" value="F:ATP binding"/>
    <property type="evidence" value="ECO:0007669"/>
    <property type="project" value="UniProtKB-KW"/>
</dbReference>
<dbReference type="GO" id="GO:0016887">
    <property type="term" value="F:ATP hydrolysis activity"/>
    <property type="evidence" value="ECO:0007669"/>
    <property type="project" value="InterPro"/>
</dbReference>
<dbReference type="SUPFAM" id="SSF52540">
    <property type="entry name" value="P-loop containing nucleoside triphosphate hydrolases"/>
    <property type="match status" value="1"/>
</dbReference>
<feature type="transmembrane region" description="Helical" evidence="8">
    <location>
        <begin position="278"/>
        <end position="296"/>
    </location>
</feature>
<comment type="similarity">
    <text evidence="2">Belongs to the ABC transporter superfamily.</text>
</comment>
<dbReference type="PANTHER" id="PTHR43394">
    <property type="entry name" value="ATP-DEPENDENT PERMEASE MDL1, MITOCHONDRIAL"/>
    <property type="match status" value="1"/>
</dbReference>
<evidence type="ECO:0000256" key="7">
    <source>
        <dbReference type="ARBA" id="ARBA00023136"/>
    </source>
</evidence>
<keyword evidence="4" id="KW-0547">Nucleotide-binding</keyword>
<dbReference type="InterPro" id="IPR017871">
    <property type="entry name" value="ABC_transporter-like_CS"/>
</dbReference>
<comment type="subcellular location">
    <subcellularLocation>
        <location evidence="1">Cell membrane</location>
        <topology evidence="1">Multi-pass membrane protein</topology>
    </subcellularLocation>
</comment>
<name>A0A927MHT9_9BACL</name>
<dbReference type="FunFam" id="3.40.50.300:FF:000218">
    <property type="entry name" value="Multidrug ABC transporter ATP-binding protein"/>
    <property type="match status" value="1"/>
</dbReference>
<evidence type="ECO:0000256" key="2">
    <source>
        <dbReference type="ARBA" id="ARBA00005417"/>
    </source>
</evidence>
<feature type="transmembrane region" description="Helical" evidence="8">
    <location>
        <begin position="169"/>
        <end position="190"/>
    </location>
</feature>
<dbReference type="Gene3D" id="1.20.1560.10">
    <property type="entry name" value="ABC transporter type 1, transmembrane domain"/>
    <property type="match status" value="1"/>
</dbReference>
<feature type="transmembrane region" description="Helical" evidence="8">
    <location>
        <begin position="137"/>
        <end position="163"/>
    </location>
</feature>
<dbReference type="InterPro" id="IPR011527">
    <property type="entry name" value="ABC1_TM_dom"/>
</dbReference>
<feature type="transmembrane region" description="Helical" evidence="8">
    <location>
        <begin position="249"/>
        <end position="272"/>
    </location>
</feature>
<gene>
    <name evidence="11" type="ORF">H4683_000356</name>
</gene>
<feature type="transmembrane region" description="Helical" evidence="8">
    <location>
        <begin position="25"/>
        <end position="50"/>
    </location>
</feature>
<evidence type="ECO:0000256" key="5">
    <source>
        <dbReference type="ARBA" id="ARBA00022840"/>
    </source>
</evidence>
<dbReference type="RefSeq" id="WP_192597098.1">
    <property type="nucleotide sequence ID" value="NZ_JADBEL010000001.1"/>
</dbReference>
<dbReference type="Proteomes" id="UP000658225">
    <property type="component" value="Unassembled WGS sequence"/>
</dbReference>
<dbReference type="GO" id="GO:0015421">
    <property type="term" value="F:ABC-type oligopeptide transporter activity"/>
    <property type="evidence" value="ECO:0007669"/>
    <property type="project" value="TreeGrafter"/>
</dbReference>
<evidence type="ECO:0000313" key="11">
    <source>
        <dbReference type="EMBL" id="MBE1553287.1"/>
    </source>
</evidence>
<accession>A0A927MHT9</accession>
<dbReference type="PROSITE" id="PS00211">
    <property type="entry name" value="ABC_TRANSPORTER_1"/>
    <property type="match status" value="1"/>
</dbReference>
<dbReference type="GO" id="GO:0005886">
    <property type="term" value="C:plasma membrane"/>
    <property type="evidence" value="ECO:0007669"/>
    <property type="project" value="UniProtKB-SubCell"/>
</dbReference>
<dbReference type="EMBL" id="JADBEL010000001">
    <property type="protein sequence ID" value="MBE1553287.1"/>
    <property type="molecule type" value="Genomic_DNA"/>
</dbReference>
<dbReference type="Gene3D" id="3.40.50.300">
    <property type="entry name" value="P-loop containing nucleotide triphosphate hydrolases"/>
    <property type="match status" value="1"/>
</dbReference>
<evidence type="ECO:0000256" key="4">
    <source>
        <dbReference type="ARBA" id="ARBA00022741"/>
    </source>
</evidence>
<dbReference type="InterPro" id="IPR027417">
    <property type="entry name" value="P-loop_NTPase"/>
</dbReference>